<feature type="compositionally biased region" description="Low complexity" evidence="1">
    <location>
        <begin position="12"/>
        <end position="28"/>
    </location>
</feature>
<dbReference type="EMBL" id="JAFIMR010000059">
    <property type="protein sequence ID" value="KAI1852954.1"/>
    <property type="molecule type" value="Genomic_DNA"/>
</dbReference>
<name>A0A9Q0AI87_9PEZI</name>
<protein>
    <submittedName>
        <fullName evidence="2">Uncharacterized protein</fullName>
    </submittedName>
</protein>
<feature type="compositionally biased region" description="Low complexity" evidence="1">
    <location>
        <begin position="57"/>
        <end position="88"/>
    </location>
</feature>
<reference evidence="2" key="1">
    <citation type="submission" date="2021-03" db="EMBL/GenBank/DDBJ databases">
        <title>Revisited historic fungal species revealed as producer of novel bioactive compounds through whole genome sequencing and comparative genomics.</title>
        <authorList>
            <person name="Vignolle G.A."/>
            <person name="Hochenegger N."/>
            <person name="Mach R.L."/>
            <person name="Mach-Aigner A.R."/>
            <person name="Javad Rahimi M."/>
            <person name="Salim K.A."/>
            <person name="Chan C.M."/>
            <person name="Lim L.B.L."/>
            <person name="Cai F."/>
            <person name="Druzhinina I.S."/>
            <person name="U'Ren J.M."/>
            <person name="Derntl C."/>
        </authorList>
    </citation>
    <scope>NUCLEOTIDE SEQUENCE</scope>
    <source>
        <strain evidence="2">TUCIM 5799</strain>
    </source>
</reference>
<comment type="caution">
    <text evidence="2">The sequence shown here is derived from an EMBL/GenBank/DDBJ whole genome shotgun (WGS) entry which is preliminary data.</text>
</comment>
<feature type="compositionally biased region" description="Basic and acidic residues" evidence="1">
    <location>
        <begin position="1"/>
        <end position="11"/>
    </location>
</feature>
<accession>A0A9Q0AI87</accession>
<dbReference type="Proteomes" id="UP000829685">
    <property type="component" value="Unassembled WGS sequence"/>
</dbReference>
<sequence length="88" mass="8921">MGQKSTKEPRPSDTSAATNTTTATNASDTDGRKDSEGARTSIDSSFKAVEPGESAGYSSRDSSDSSSSNVSGGSGTYSNNSVTSTVKK</sequence>
<keyword evidence="3" id="KW-1185">Reference proteome</keyword>
<proteinExistence type="predicted"/>
<organism evidence="2 3">
    <name type="scientific">Neoarthrinium moseri</name>
    <dbReference type="NCBI Taxonomy" id="1658444"/>
    <lineage>
        <taxon>Eukaryota</taxon>
        <taxon>Fungi</taxon>
        <taxon>Dikarya</taxon>
        <taxon>Ascomycota</taxon>
        <taxon>Pezizomycotina</taxon>
        <taxon>Sordariomycetes</taxon>
        <taxon>Xylariomycetidae</taxon>
        <taxon>Amphisphaeriales</taxon>
        <taxon>Apiosporaceae</taxon>
        <taxon>Neoarthrinium</taxon>
    </lineage>
</organism>
<evidence type="ECO:0000313" key="2">
    <source>
        <dbReference type="EMBL" id="KAI1852954.1"/>
    </source>
</evidence>
<evidence type="ECO:0000256" key="1">
    <source>
        <dbReference type="SAM" id="MobiDB-lite"/>
    </source>
</evidence>
<feature type="region of interest" description="Disordered" evidence="1">
    <location>
        <begin position="1"/>
        <end position="88"/>
    </location>
</feature>
<gene>
    <name evidence="2" type="ORF">JX265_012843</name>
</gene>
<evidence type="ECO:0000313" key="3">
    <source>
        <dbReference type="Proteomes" id="UP000829685"/>
    </source>
</evidence>
<dbReference type="AlphaFoldDB" id="A0A9Q0AI87"/>